<organism evidence="2 3">
    <name type="scientific">Phyllosticta citribraziliensis</name>
    <dbReference type="NCBI Taxonomy" id="989973"/>
    <lineage>
        <taxon>Eukaryota</taxon>
        <taxon>Fungi</taxon>
        <taxon>Dikarya</taxon>
        <taxon>Ascomycota</taxon>
        <taxon>Pezizomycotina</taxon>
        <taxon>Dothideomycetes</taxon>
        <taxon>Dothideomycetes incertae sedis</taxon>
        <taxon>Botryosphaeriales</taxon>
        <taxon>Phyllostictaceae</taxon>
        <taxon>Phyllosticta</taxon>
    </lineage>
</organism>
<accession>A0ABR1LFJ1</accession>
<sequence length="195" mass="20769">MKLVTLSLIYAVLATATPFAAGEEDEAAIEDHRKVDGETSGSPYGVHAAEVILNVDCTTDEQCAGVPDKGKGACQDKEAYKAMAPKDANKDDVESISCAWSKVLAGKCGTKKIKGKCACYAPDDKACTYIITCRKFSPFIHCGAGKERPNSYRNLDDATTMCSCPRVCSKARAGFQVGDKPQDECSPKGNATPIE</sequence>
<dbReference type="EMBL" id="JBBPEH010000011">
    <property type="protein sequence ID" value="KAK7532472.1"/>
    <property type="molecule type" value="Genomic_DNA"/>
</dbReference>
<keyword evidence="3" id="KW-1185">Reference proteome</keyword>
<proteinExistence type="predicted"/>
<reference evidence="2 3" key="1">
    <citation type="submission" date="2024-04" db="EMBL/GenBank/DDBJ databases">
        <title>Phyllosticta paracitricarpa is synonymous to the EU quarantine fungus P. citricarpa based on phylogenomic analyses.</title>
        <authorList>
            <consortium name="Lawrence Berkeley National Laboratory"/>
            <person name="Van ingen-buijs V.A."/>
            <person name="Van westerhoven A.C."/>
            <person name="Haridas S."/>
            <person name="Skiadas P."/>
            <person name="Martin F."/>
            <person name="Groenewald J.Z."/>
            <person name="Crous P.W."/>
            <person name="Seidl M.F."/>
        </authorList>
    </citation>
    <scope>NUCLEOTIDE SEQUENCE [LARGE SCALE GENOMIC DNA]</scope>
    <source>
        <strain evidence="2 3">CPC 17464</strain>
    </source>
</reference>
<comment type="caution">
    <text evidence="2">The sequence shown here is derived from an EMBL/GenBank/DDBJ whole genome shotgun (WGS) entry which is preliminary data.</text>
</comment>
<name>A0ABR1LFJ1_9PEZI</name>
<dbReference type="GeneID" id="92035513"/>
<evidence type="ECO:0000313" key="3">
    <source>
        <dbReference type="Proteomes" id="UP001360953"/>
    </source>
</evidence>
<feature type="signal peptide" evidence="1">
    <location>
        <begin position="1"/>
        <end position="22"/>
    </location>
</feature>
<keyword evidence="1" id="KW-0732">Signal</keyword>
<dbReference type="Proteomes" id="UP001360953">
    <property type="component" value="Unassembled WGS sequence"/>
</dbReference>
<evidence type="ECO:0000256" key="1">
    <source>
        <dbReference type="SAM" id="SignalP"/>
    </source>
</evidence>
<dbReference type="RefSeq" id="XP_066652140.1">
    <property type="nucleotide sequence ID" value="XM_066802607.1"/>
</dbReference>
<evidence type="ECO:0000313" key="2">
    <source>
        <dbReference type="EMBL" id="KAK7532472.1"/>
    </source>
</evidence>
<feature type="chain" id="PRO_5047403521" evidence="1">
    <location>
        <begin position="23"/>
        <end position="195"/>
    </location>
</feature>
<protein>
    <submittedName>
        <fullName evidence="2">Uncharacterized protein</fullName>
    </submittedName>
</protein>
<gene>
    <name evidence="2" type="ORF">J3D65DRAFT_661641</name>
</gene>